<feature type="transmembrane region" description="Helical" evidence="5">
    <location>
        <begin position="115"/>
        <end position="135"/>
    </location>
</feature>
<gene>
    <name evidence="6" type="ORF">AU192_18805</name>
</gene>
<reference evidence="6 7" key="1">
    <citation type="submission" date="2016-01" db="EMBL/GenBank/DDBJ databases">
        <authorList>
            <consortium name="TB Trials Study Group"/>
            <person name="Sutton G."/>
            <person name="Brinkac L."/>
            <person name="Sanka R."/>
            <person name="Adams M."/>
            <person name="Lau E.L."/>
            <person name="Macaden R."/>
            <person name="Grewal H.M.S."/>
        </authorList>
    </citation>
    <scope>NUCLEOTIDE SEQUENCE [LARGE SCALE GENOMIC DNA]</scope>
    <source>
        <strain evidence="6 7">IS-1744</strain>
    </source>
</reference>
<dbReference type="InterPro" id="IPR038665">
    <property type="entry name" value="Voltage-dep_anion_channel_sf"/>
</dbReference>
<evidence type="ECO:0000256" key="3">
    <source>
        <dbReference type="ARBA" id="ARBA00022989"/>
    </source>
</evidence>
<evidence type="ECO:0008006" key="8">
    <source>
        <dbReference type="Google" id="ProtNLM"/>
    </source>
</evidence>
<protein>
    <recommendedName>
        <fullName evidence="8">C4-dicarboxylate ABC transporter</fullName>
    </recommendedName>
</protein>
<keyword evidence="2 5" id="KW-0812">Transmembrane</keyword>
<dbReference type="Proteomes" id="UP000053707">
    <property type="component" value="Unassembled WGS sequence"/>
</dbReference>
<evidence type="ECO:0000256" key="5">
    <source>
        <dbReference type="SAM" id="Phobius"/>
    </source>
</evidence>
<keyword evidence="7" id="KW-1185">Reference proteome</keyword>
<dbReference type="Pfam" id="PF03595">
    <property type="entry name" value="SLAC1"/>
    <property type="match status" value="1"/>
</dbReference>
<keyword evidence="3 5" id="KW-1133">Transmembrane helix</keyword>
<evidence type="ECO:0000313" key="7">
    <source>
        <dbReference type="Proteomes" id="UP000053707"/>
    </source>
</evidence>
<dbReference type="CDD" id="cd09319">
    <property type="entry name" value="TDT_like_1"/>
    <property type="match status" value="1"/>
</dbReference>
<dbReference type="EMBL" id="LQIR01000011">
    <property type="protein sequence ID" value="KUI18738.1"/>
    <property type="molecule type" value="Genomic_DNA"/>
</dbReference>
<sequence>MATGIVSIAAVDHGLTYVSGALAVLAVLALLVLVAAAVVSWLRRPPDLSDLDVTIGLFTFVAACAVLDNRLMANSAIMWALAVPAALVWSVLVVLTARNFASRSWTELQGRARGAWELCSVGSSGLAIVAVALAHDTVWHALLLIAVAIWIVAVAIYGVMTALILARAFAARLDPGGFEPDAWILMGGLAIATLAGDHIHRAGIDAVLGVTVATWCLASAWIPPLVYFAVRHLGRPDARRFAGVWWAMVFPLGMYSAASHAMAVETGWHGLPTISLVFFWIAFAAWIAVSIAGVLRVSARFRPLPSGHGHR</sequence>
<organism evidence="6 7">
    <name type="scientific">Mycobacterium lehmannii</name>
    <dbReference type="NCBI Taxonomy" id="2048550"/>
    <lineage>
        <taxon>Bacteria</taxon>
        <taxon>Bacillati</taxon>
        <taxon>Actinomycetota</taxon>
        <taxon>Actinomycetes</taxon>
        <taxon>Mycobacteriales</taxon>
        <taxon>Mycobacteriaceae</taxon>
        <taxon>Mycobacterium</taxon>
    </lineage>
</organism>
<feature type="transmembrane region" description="Helical" evidence="5">
    <location>
        <begin position="141"/>
        <end position="170"/>
    </location>
</feature>
<proteinExistence type="predicted"/>
<dbReference type="AlphaFoldDB" id="A0A117JKR0"/>
<dbReference type="GO" id="GO:0055085">
    <property type="term" value="P:transmembrane transport"/>
    <property type="evidence" value="ECO:0007669"/>
    <property type="project" value="InterPro"/>
</dbReference>
<dbReference type="InterPro" id="IPR004695">
    <property type="entry name" value="SLAC1/Mae1/Ssu1/TehA"/>
</dbReference>
<dbReference type="Gene3D" id="1.50.10.150">
    <property type="entry name" value="Voltage-dependent anion channel"/>
    <property type="match status" value="1"/>
</dbReference>
<name>A0A117JKR0_9MYCO</name>
<accession>A0A117JKR0</accession>
<feature type="transmembrane region" description="Helical" evidence="5">
    <location>
        <begin position="242"/>
        <end position="262"/>
    </location>
</feature>
<comment type="caution">
    <text evidence="6">The sequence shown here is derived from an EMBL/GenBank/DDBJ whole genome shotgun (WGS) entry which is preliminary data.</text>
</comment>
<feature type="transmembrane region" description="Helical" evidence="5">
    <location>
        <begin position="20"/>
        <end position="41"/>
    </location>
</feature>
<comment type="subcellular location">
    <subcellularLocation>
        <location evidence="1">Membrane</location>
        <topology evidence="1">Multi-pass membrane protein</topology>
    </subcellularLocation>
</comment>
<evidence type="ECO:0000256" key="1">
    <source>
        <dbReference type="ARBA" id="ARBA00004141"/>
    </source>
</evidence>
<evidence type="ECO:0000256" key="4">
    <source>
        <dbReference type="ARBA" id="ARBA00023136"/>
    </source>
</evidence>
<evidence type="ECO:0000313" key="6">
    <source>
        <dbReference type="EMBL" id="KUI18738.1"/>
    </source>
</evidence>
<evidence type="ECO:0000256" key="2">
    <source>
        <dbReference type="ARBA" id="ARBA00022692"/>
    </source>
</evidence>
<dbReference type="GO" id="GO:0016020">
    <property type="term" value="C:membrane"/>
    <property type="evidence" value="ECO:0007669"/>
    <property type="project" value="UniProtKB-SubCell"/>
</dbReference>
<keyword evidence="4 5" id="KW-0472">Membrane</keyword>
<feature type="transmembrane region" description="Helical" evidence="5">
    <location>
        <begin position="77"/>
        <end position="95"/>
    </location>
</feature>
<feature type="transmembrane region" description="Helical" evidence="5">
    <location>
        <begin position="206"/>
        <end position="230"/>
    </location>
</feature>
<feature type="transmembrane region" description="Helical" evidence="5">
    <location>
        <begin position="274"/>
        <end position="295"/>
    </location>
</feature>